<dbReference type="GO" id="GO:0003677">
    <property type="term" value="F:DNA binding"/>
    <property type="evidence" value="ECO:0007669"/>
    <property type="project" value="UniProtKB-KW"/>
</dbReference>
<evidence type="ECO:0000313" key="5">
    <source>
        <dbReference type="EMBL" id="GEN24622.1"/>
    </source>
</evidence>
<dbReference type="EMBL" id="FRCA01000009">
    <property type="protein sequence ID" value="SHM52226.1"/>
    <property type="molecule type" value="Genomic_DNA"/>
</dbReference>
<dbReference type="OrthoDB" id="9794397at2"/>
<dbReference type="Gene3D" id="3.40.50.2300">
    <property type="match status" value="1"/>
</dbReference>
<dbReference type="AlphaFoldDB" id="A0A1M7JGZ2"/>
<dbReference type="InterPro" id="IPR016032">
    <property type="entry name" value="Sig_transdc_resp-reg_C-effctor"/>
</dbReference>
<dbReference type="InterPro" id="IPR039420">
    <property type="entry name" value="WalR-like"/>
</dbReference>
<dbReference type="RefSeq" id="WP_073436185.1">
    <property type="nucleotide sequence ID" value="NZ_BJXU01000099.1"/>
</dbReference>
<accession>A0A1M7JGZ2</accession>
<dbReference type="GO" id="GO:0006355">
    <property type="term" value="P:regulation of DNA-templated transcription"/>
    <property type="evidence" value="ECO:0007669"/>
    <property type="project" value="InterPro"/>
</dbReference>
<dbReference type="Proteomes" id="UP000321726">
    <property type="component" value="Unassembled WGS sequence"/>
</dbReference>
<dbReference type="CDD" id="cd06170">
    <property type="entry name" value="LuxR_C_like"/>
    <property type="match status" value="1"/>
</dbReference>
<protein>
    <submittedName>
        <fullName evidence="6">Regulatory protein, luxR family</fullName>
    </submittedName>
</protein>
<name>A0A1M7JGZ2_9GAMM</name>
<dbReference type="InterPro" id="IPR000792">
    <property type="entry name" value="Tscrpt_reg_LuxR_C"/>
</dbReference>
<evidence type="ECO:0000313" key="8">
    <source>
        <dbReference type="Proteomes" id="UP000321726"/>
    </source>
</evidence>
<keyword evidence="1" id="KW-0805">Transcription regulation</keyword>
<dbReference type="PROSITE" id="PS00622">
    <property type="entry name" value="HTH_LUXR_1"/>
    <property type="match status" value="1"/>
</dbReference>
<sequence length="199" mass="22022">MSRFLVYQGSSEMPRWGEAFSEVQIVAPQLAEEQSCRGDLVWVVVEQGDWVGLCSRLSAAGVLVAVMSFNPHSAEAYRAFNAGARGYVHALSTPDTLCRVDIVIRNQGFWVWHELMDSLVGGVFKALGGADSMRSGELDELTDRERDVALAVAEGRSNKVVARDLGITERTVKAHLGAVFRKLDVKDRMQLILRLSRDQ</sequence>
<dbReference type="PROSITE" id="PS50043">
    <property type="entry name" value="HTH_LUXR_2"/>
    <property type="match status" value="1"/>
</dbReference>
<evidence type="ECO:0000313" key="6">
    <source>
        <dbReference type="EMBL" id="SHM52226.1"/>
    </source>
</evidence>
<dbReference type="Pfam" id="PF00196">
    <property type="entry name" value="GerE"/>
    <property type="match status" value="1"/>
</dbReference>
<reference evidence="5 8" key="2">
    <citation type="submission" date="2019-07" db="EMBL/GenBank/DDBJ databases">
        <title>Whole genome shotgun sequence of Halomonas cupida NBRC 102219.</title>
        <authorList>
            <person name="Hosoyama A."/>
            <person name="Uohara A."/>
            <person name="Ohji S."/>
            <person name="Ichikawa N."/>
        </authorList>
    </citation>
    <scope>NUCLEOTIDE SEQUENCE [LARGE SCALE GENOMIC DNA]</scope>
    <source>
        <strain evidence="5 8">NBRC 102219</strain>
    </source>
</reference>
<dbReference type="EMBL" id="BJXU01000099">
    <property type="protein sequence ID" value="GEN24622.1"/>
    <property type="molecule type" value="Genomic_DNA"/>
</dbReference>
<keyword evidence="2" id="KW-0238">DNA-binding</keyword>
<proteinExistence type="predicted"/>
<reference evidence="6 7" key="1">
    <citation type="submission" date="2016-11" db="EMBL/GenBank/DDBJ databases">
        <authorList>
            <person name="Jaros S."/>
            <person name="Januszkiewicz K."/>
            <person name="Wedrychowicz H."/>
        </authorList>
    </citation>
    <scope>NUCLEOTIDE SEQUENCE [LARGE SCALE GENOMIC DNA]</scope>
    <source>
        <strain evidence="6 7">DSM 4740</strain>
    </source>
</reference>
<evidence type="ECO:0000256" key="3">
    <source>
        <dbReference type="ARBA" id="ARBA00023163"/>
    </source>
</evidence>
<keyword evidence="8" id="KW-1185">Reference proteome</keyword>
<evidence type="ECO:0000313" key="7">
    <source>
        <dbReference type="Proteomes" id="UP000184123"/>
    </source>
</evidence>
<dbReference type="Proteomes" id="UP000184123">
    <property type="component" value="Unassembled WGS sequence"/>
</dbReference>
<dbReference type="PRINTS" id="PR00038">
    <property type="entry name" value="HTHLUXR"/>
</dbReference>
<evidence type="ECO:0000259" key="4">
    <source>
        <dbReference type="PROSITE" id="PS50043"/>
    </source>
</evidence>
<gene>
    <name evidence="5" type="ORF">HCU01_25710</name>
    <name evidence="6" type="ORF">SAMN05660971_03157</name>
</gene>
<organism evidence="6 7">
    <name type="scientific">Halomonas cupida</name>
    <dbReference type="NCBI Taxonomy" id="44933"/>
    <lineage>
        <taxon>Bacteria</taxon>
        <taxon>Pseudomonadati</taxon>
        <taxon>Pseudomonadota</taxon>
        <taxon>Gammaproteobacteria</taxon>
        <taxon>Oceanospirillales</taxon>
        <taxon>Halomonadaceae</taxon>
        <taxon>Halomonas</taxon>
    </lineage>
</organism>
<evidence type="ECO:0000256" key="1">
    <source>
        <dbReference type="ARBA" id="ARBA00023015"/>
    </source>
</evidence>
<evidence type="ECO:0000256" key="2">
    <source>
        <dbReference type="ARBA" id="ARBA00023125"/>
    </source>
</evidence>
<dbReference type="STRING" id="44933.SAMN05660971_03157"/>
<feature type="domain" description="HTH luxR-type" evidence="4">
    <location>
        <begin position="134"/>
        <end position="199"/>
    </location>
</feature>
<dbReference type="PANTHER" id="PTHR43214">
    <property type="entry name" value="TWO-COMPONENT RESPONSE REGULATOR"/>
    <property type="match status" value="1"/>
</dbReference>
<keyword evidence="3" id="KW-0804">Transcription</keyword>
<dbReference type="SMART" id="SM00421">
    <property type="entry name" value="HTH_LUXR"/>
    <property type="match status" value="1"/>
</dbReference>
<dbReference type="SUPFAM" id="SSF46894">
    <property type="entry name" value="C-terminal effector domain of the bipartite response regulators"/>
    <property type="match status" value="1"/>
</dbReference>
<dbReference type="PANTHER" id="PTHR43214:SF24">
    <property type="entry name" value="TRANSCRIPTIONAL REGULATORY PROTEIN NARL-RELATED"/>
    <property type="match status" value="1"/>
</dbReference>